<evidence type="ECO:0000313" key="1">
    <source>
        <dbReference type="EMBL" id="PFR96850.1"/>
    </source>
</evidence>
<dbReference type="EMBL" id="NVBO01000244">
    <property type="protein sequence ID" value="PFR96850.1"/>
    <property type="molecule type" value="Genomic_DNA"/>
</dbReference>
<sequence length="46" mass="5278">MRWEFSVEKNFLKKRTDASKNQKPLEKSSGSTLADILKKLGLTPKK</sequence>
<organism evidence="1 2">
    <name type="scientific">Bacillus cereus</name>
    <dbReference type="NCBI Taxonomy" id="1396"/>
    <lineage>
        <taxon>Bacteria</taxon>
        <taxon>Bacillati</taxon>
        <taxon>Bacillota</taxon>
        <taxon>Bacilli</taxon>
        <taxon>Bacillales</taxon>
        <taxon>Bacillaceae</taxon>
        <taxon>Bacillus</taxon>
        <taxon>Bacillus cereus group</taxon>
    </lineage>
</organism>
<reference evidence="1 2" key="1">
    <citation type="submission" date="2017-09" db="EMBL/GenBank/DDBJ databases">
        <title>Large-scale bioinformatics analysis of Bacillus genomes uncovers conserved roles of natural products in bacterial physiology.</title>
        <authorList>
            <consortium name="Agbiome Team Llc"/>
            <person name="Bleich R.M."/>
            <person name="Grubbs K.J."/>
            <person name="Santa Maria K.C."/>
            <person name="Allen S.E."/>
            <person name="Farag S."/>
            <person name="Shank E.A."/>
            <person name="Bowers A."/>
        </authorList>
    </citation>
    <scope>NUCLEOTIDE SEQUENCE [LARGE SCALE GENOMIC DNA]</scope>
    <source>
        <strain evidence="1 2">AFS067272</strain>
    </source>
</reference>
<protein>
    <submittedName>
        <fullName evidence="1">Serine peptidase</fullName>
    </submittedName>
</protein>
<accession>A0AA44Q7H7</accession>
<gene>
    <name evidence="1" type="ORF">COK38_20405</name>
</gene>
<name>A0AA44Q7H7_BACCE</name>
<proteinExistence type="predicted"/>
<dbReference type="Proteomes" id="UP000226357">
    <property type="component" value="Unassembled WGS sequence"/>
</dbReference>
<evidence type="ECO:0000313" key="2">
    <source>
        <dbReference type="Proteomes" id="UP000226357"/>
    </source>
</evidence>
<comment type="caution">
    <text evidence="1">The sequence shown here is derived from an EMBL/GenBank/DDBJ whole genome shotgun (WGS) entry which is preliminary data.</text>
</comment>
<dbReference type="AlphaFoldDB" id="A0AA44Q7H7"/>